<protein>
    <submittedName>
        <fullName evidence="3">Uncharacterized protein</fullName>
    </submittedName>
</protein>
<evidence type="ECO:0000256" key="2">
    <source>
        <dbReference type="SAM" id="SignalP"/>
    </source>
</evidence>
<accession>A0A8X8AQF6</accession>
<feature type="coiled-coil region" evidence="1">
    <location>
        <begin position="161"/>
        <end position="242"/>
    </location>
</feature>
<organism evidence="3 4">
    <name type="scientific">Brassica carinata</name>
    <name type="common">Ethiopian mustard</name>
    <name type="synonym">Abyssinian cabbage</name>
    <dbReference type="NCBI Taxonomy" id="52824"/>
    <lineage>
        <taxon>Eukaryota</taxon>
        <taxon>Viridiplantae</taxon>
        <taxon>Streptophyta</taxon>
        <taxon>Embryophyta</taxon>
        <taxon>Tracheophyta</taxon>
        <taxon>Spermatophyta</taxon>
        <taxon>Magnoliopsida</taxon>
        <taxon>eudicotyledons</taxon>
        <taxon>Gunneridae</taxon>
        <taxon>Pentapetalae</taxon>
        <taxon>rosids</taxon>
        <taxon>malvids</taxon>
        <taxon>Brassicales</taxon>
        <taxon>Brassicaceae</taxon>
        <taxon>Brassiceae</taxon>
        <taxon>Brassica</taxon>
    </lineage>
</organism>
<keyword evidence="2" id="KW-0732">Signal</keyword>
<reference evidence="3 4" key="1">
    <citation type="submission" date="2020-02" db="EMBL/GenBank/DDBJ databases">
        <authorList>
            <person name="Ma Q."/>
            <person name="Huang Y."/>
            <person name="Song X."/>
            <person name="Pei D."/>
        </authorList>
    </citation>
    <scope>NUCLEOTIDE SEQUENCE [LARGE SCALE GENOMIC DNA]</scope>
    <source>
        <strain evidence="3">Sxm20200214</strain>
        <tissue evidence="3">Leaf</tissue>
    </source>
</reference>
<proteinExistence type="predicted"/>
<dbReference type="Gene3D" id="6.10.140.920">
    <property type="match status" value="1"/>
</dbReference>
<feature type="signal peptide" evidence="2">
    <location>
        <begin position="1"/>
        <end position="19"/>
    </location>
</feature>
<sequence length="316" mass="35818">MKLLWSFLFSSCLSLGSLGNGHSVFIRCFDYSDETFKDICFVLLILMFVRFGSSALWVDSDAASPVYCFVKPKSVIVWCVGVEREGHKLDDTSSPLFRFTTTVVVFRRSYKLRLLSASVVVSVSSRLLRLFSFRFTTTVFSEDGPEIIDAAGSDSSSTIQMDQLNAKILSLESQIDEKAREVKGKDELAAEKEKLLKEKEDKIASLQTEVSSLQFGKVQARVVELEKQVEVLRNFLEQKNKEKTSTEARTNEAVKKLTELNSSLDKVAVYNKEMEARLQESLWGTEDQGFDEAGFFTERNQFQTLHFHSWVAVTDV</sequence>
<keyword evidence="4" id="KW-1185">Reference proteome</keyword>
<keyword evidence="1" id="KW-0175">Coiled coil</keyword>
<feature type="chain" id="PRO_5036477297" evidence="2">
    <location>
        <begin position="20"/>
        <end position="316"/>
    </location>
</feature>
<evidence type="ECO:0000256" key="1">
    <source>
        <dbReference type="SAM" id="Coils"/>
    </source>
</evidence>
<dbReference type="PANTHER" id="PTHR34360">
    <property type="entry name" value="OS08G0519400 PROTEIN"/>
    <property type="match status" value="1"/>
</dbReference>
<dbReference type="PANTHER" id="PTHR34360:SF12">
    <property type="entry name" value="BNAA03G51420D PROTEIN"/>
    <property type="match status" value="1"/>
</dbReference>
<gene>
    <name evidence="3" type="ORF">Bca52824_028620</name>
</gene>
<evidence type="ECO:0000313" key="4">
    <source>
        <dbReference type="Proteomes" id="UP000886595"/>
    </source>
</evidence>
<dbReference type="EMBL" id="JAAMPC010000006">
    <property type="protein sequence ID" value="KAG2308872.1"/>
    <property type="molecule type" value="Genomic_DNA"/>
</dbReference>
<dbReference type="AlphaFoldDB" id="A0A8X8AQF6"/>
<evidence type="ECO:0000313" key="3">
    <source>
        <dbReference type="EMBL" id="KAG2308872.1"/>
    </source>
</evidence>
<dbReference type="Proteomes" id="UP000886595">
    <property type="component" value="Unassembled WGS sequence"/>
</dbReference>
<comment type="caution">
    <text evidence="3">The sequence shown here is derived from an EMBL/GenBank/DDBJ whole genome shotgun (WGS) entry which is preliminary data.</text>
</comment>
<name>A0A8X8AQF6_BRACI</name>